<proteinExistence type="predicted"/>
<dbReference type="InterPro" id="IPR027417">
    <property type="entry name" value="P-loop_NTPase"/>
</dbReference>
<protein>
    <submittedName>
        <fullName evidence="1">Sulfotransferase family 2 domain-containing protein</fullName>
    </submittedName>
</protein>
<accession>A0ABV3TK94</accession>
<evidence type="ECO:0000313" key="1">
    <source>
        <dbReference type="EMBL" id="MEX1661580.1"/>
    </source>
</evidence>
<dbReference type="Proteomes" id="UP001557465">
    <property type="component" value="Unassembled WGS sequence"/>
</dbReference>
<dbReference type="EMBL" id="JBFRYC010000003">
    <property type="protein sequence ID" value="MEX1661580.1"/>
    <property type="molecule type" value="Genomic_DNA"/>
</dbReference>
<comment type="caution">
    <text evidence="1">The sequence shown here is derived from an EMBL/GenBank/DDBJ whole genome shotgun (WGS) entry which is preliminary data.</text>
</comment>
<keyword evidence="2" id="KW-1185">Reference proteome</keyword>
<reference evidence="1 2" key="1">
    <citation type="journal article" date="2011" name="Int. J. Syst. Evol. Microbiol.">
        <title>Zhongshania antarctica gen. nov., sp. nov. and Zhongshania guokunii sp. nov., gammaproteobacteria respectively isolated from coastal attached (fast) ice and surface seawater of the Antarctic.</title>
        <authorList>
            <person name="Li H.J."/>
            <person name="Zhang X.Y."/>
            <person name="Chen C.X."/>
            <person name="Zhang Y.J."/>
            <person name="Gao Z.M."/>
            <person name="Yu Y."/>
            <person name="Chen X.L."/>
            <person name="Chen B."/>
            <person name="Zhang Y.Z."/>
        </authorList>
    </citation>
    <scope>NUCLEOTIDE SEQUENCE [LARGE SCALE GENOMIC DNA]</scope>
    <source>
        <strain evidence="1 2">15-R06ZXC-3</strain>
    </source>
</reference>
<dbReference type="Gene3D" id="3.40.50.300">
    <property type="entry name" value="P-loop containing nucleotide triphosphate hydrolases"/>
    <property type="match status" value="1"/>
</dbReference>
<dbReference type="Pfam" id="PF03567">
    <property type="entry name" value="Sulfotransfer_2"/>
    <property type="match status" value="1"/>
</dbReference>
<dbReference type="RefSeq" id="WP_295532090.1">
    <property type="nucleotide sequence ID" value="NZ_JBFRYC010000003.1"/>
</dbReference>
<evidence type="ECO:0000313" key="2">
    <source>
        <dbReference type="Proteomes" id="UP001557465"/>
    </source>
</evidence>
<dbReference type="SUPFAM" id="SSF52540">
    <property type="entry name" value="P-loop containing nucleoside triphosphate hydrolases"/>
    <property type="match status" value="1"/>
</dbReference>
<dbReference type="InterPro" id="IPR005331">
    <property type="entry name" value="Sulfotransferase"/>
</dbReference>
<name>A0ABV3TK94_9RHOB</name>
<sequence length="240" mass="28435">MAGLRMIRNYLTWQLGHPTHLFLHIPKNAGVSLRKHPQLQGRILPADPYLLKDRAYRKELLATMNANGEHHGYQHARWRDLSHKAQARLQAFAVVRNPWARTVSRWTFGKLAMEKSTRSNDYTAQSFDAFLEERHVWGNKPFYWHRAIRGWYPQLDYVTNEAGEIQADILRLEHLRDELPAYFKVDPAPQRNRSAKADYRSFYTPRTIQIVADWYHADIERFGFDFDTPAQRNYWAQERA</sequence>
<gene>
    <name evidence="1" type="ORF">AB4874_07910</name>
</gene>
<organism evidence="1 2">
    <name type="scientific">Thioclava arctica</name>
    <dbReference type="NCBI Taxonomy" id="3238301"/>
    <lineage>
        <taxon>Bacteria</taxon>
        <taxon>Pseudomonadati</taxon>
        <taxon>Pseudomonadota</taxon>
        <taxon>Alphaproteobacteria</taxon>
        <taxon>Rhodobacterales</taxon>
        <taxon>Paracoccaceae</taxon>
        <taxon>Thioclava</taxon>
    </lineage>
</organism>